<dbReference type="SUPFAM" id="SSF103473">
    <property type="entry name" value="MFS general substrate transporter"/>
    <property type="match status" value="1"/>
</dbReference>
<comment type="similarity">
    <text evidence="2">Belongs to the major facilitator superfamily.</text>
</comment>
<gene>
    <name evidence="9" type="primary">tsgA_2</name>
    <name evidence="9" type="ORF">NCTC11544_05007</name>
</gene>
<feature type="transmembrane region" description="Helical" evidence="7">
    <location>
        <begin position="48"/>
        <end position="67"/>
    </location>
</feature>
<keyword evidence="6 7" id="KW-0472">Membrane</keyword>
<evidence type="ECO:0000313" key="9">
    <source>
        <dbReference type="EMBL" id="SUI87233.1"/>
    </source>
</evidence>
<dbReference type="InterPro" id="IPR020846">
    <property type="entry name" value="MFS_dom"/>
</dbReference>
<feature type="transmembrane region" description="Helical" evidence="7">
    <location>
        <begin position="134"/>
        <end position="159"/>
    </location>
</feature>
<dbReference type="InterPro" id="IPR036259">
    <property type="entry name" value="MFS_trans_sf"/>
</dbReference>
<dbReference type="InterPro" id="IPR051788">
    <property type="entry name" value="MFS_Transporter"/>
</dbReference>
<feature type="transmembrane region" description="Helical" evidence="7">
    <location>
        <begin position="216"/>
        <end position="236"/>
    </location>
</feature>
<keyword evidence="5 7" id="KW-1133">Transmembrane helix</keyword>
<dbReference type="AlphaFoldDB" id="A0A380AV44"/>
<keyword evidence="3" id="KW-0813">Transport</keyword>
<comment type="subcellular location">
    <subcellularLocation>
        <location evidence="1">Endomembrane system</location>
        <topology evidence="1">Multi-pass membrane protein</topology>
    </subcellularLocation>
</comment>
<organism evidence="9 10">
    <name type="scientific">Serratia quinivorans</name>
    <dbReference type="NCBI Taxonomy" id="137545"/>
    <lineage>
        <taxon>Bacteria</taxon>
        <taxon>Pseudomonadati</taxon>
        <taxon>Pseudomonadota</taxon>
        <taxon>Gammaproteobacteria</taxon>
        <taxon>Enterobacterales</taxon>
        <taxon>Yersiniaceae</taxon>
        <taxon>Serratia</taxon>
    </lineage>
</organism>
<dbReference type="InterPro" id="IPR011701">
    <property type="entry name" value="MFS"/>
</dbReference>
<dbReference type="Pfam" id="PF07690">
    <property type="entry name" value="MFS_1"/>
    <property type="match status" value="1"/>
</dbReference>
<feature type="transmembrane region" description="Helical" evidence="7">
    <location>
        <begin position="305"/>
        <end position="325"/>
    </location>
</feature>
<dbReference type="GO" id="GO:0022857">
    <property type="term" value="F:transmembrane transporter activity"/>
    <property type="evidence" value="ECO:0007669"/>
    <property type="project" value="InterPro"/>
</dbReference>
<evidence type="ECO:0000313" key="10">
    <source>
        <dbReference type="Proteomes" id="UP000255529"/>
    </source>
</evidence>
<feature type="transmembrane region" description="Helical" evidence="7">
    <location>
        <begin position="7"/>
        <end position="28"/>
    </location>
</feature>
<dbReference type="PROSITE" id="PS50850">
    <property type="entry name" value="MFS"/>
    <property type="match status" value="1"/>
</dbReference>
<feature type="transmembrane region" description="Helical" evidence="7">
    <location>
        <begin position="256"/>
        <end position="274"/>
    </location>
</feature>
<dbReference type="GO" id="GO:0012505">
    <property type="term" value="C:endomembrane system"/>
    <property type="evidence" value="ECO:0007669"/>
    <property type="project" value="UniProtKB-SubCell"/>
</dbReference>
<dbReference type="EMBL" id="UGYN01000002">
    <property type="protein sequence ID" value="SUI87233.1"/>
    <property type="molecule type" value="Genomic_DNA"/>
</dbReference>
<dbReference type="Proteomes" id="UP000255529">
    <property type="component" value="Unassembled WGS sequence"/>
</dbReference>
<evidence type="ECO:0000256" key="1">
    <source>
        <dbReference type="ARBA" id="ARBA00004127"/>
    </source>
</evidence>
<dbReference type="NCBIfam" id="NF002982">
    <property type="entry name" value="PRK03699.1"/>
    <property type="match status" value="1"/>
</dbReference>
<feature type="transmembrane region" description="Helical" evidence="7">
    <location>
        <begin position="337"/>
        <end position="361"/>
    </location>
</feature>
<evidence type="ECO:0000256" key="5">
    <source>
        <dbReference type="ARBA" id="ARBA00022989"/>
    </source>
</evidence>
<feature type="domain" description="Major facilitator superfamily (MFS) profile" evidence="8">
    <location>
        <begin position="1"/>
        <end position="395"/>
    </location>
</feature>
<dbReference type="PANTHER" id="PTHR23514">
    <property type="entry name" value="BYPASS OF STOP CODON PROTEIN 6"/>
    <property type="match status" value="1"/>
</dbReference>
<evidence type="ECO:0000256" key="7">
    <source>
        <dbReference type="SAM" id="Phobius"/>
    </source>
</evidence>
<feature type="transmembrane region" description="Helical" evidence="7">
    <location>
        <begin position="98"/>
        <end position="122"/>
    </location>
</feature>
<feature type="transmembrane region" description="Helical" evidence="7">
    <location>
        <begin position="74"/>
        <end position="92"/>
    </location>
</feature>
<accession>A0A380AV44</accession>
<feature type="transmembrane region" description="Helical" evidence="7">
    <location>
        <begin position="367"/>
        <end position="391"/>
    </location>
</feature>
<dbReference type="GO" id="GO:0016020">
    <property type="term" value="C:membrane"/>
    <property type="evidence" value="ECO:0007669"/>
    <property type="project" value="TreeGrafter"/>
</dbReference>
<evidence type="ECO:0000256" key="6">
    <source>
        <dbReference type="ARBA" id="ARBA00023136"/>
    </source>
</evidence>
<evidence type="ECO:0000256" key="3">
    <source>
        <dbReference type="ARBA" id="ARBA00022448"/>
    </source>
</evidence>
<dbReference type="RefSeq" id="WP_115184541.1">
    <property type="nucleotide sequence ID" value="NZ_CAMKUF010000001.1"/>
</dbReference>
<evidence type="ECO:0000256" key="2">
    <source>
        <dbReference type="ARBA" id="ARBA00008335"/>
    </source>
</evidence>
<keyword evidence="4 7" id="KW-0812">Transmembrane</keyword>
<proteinExistence type="inferred from homology"/>
<evidence type="ECO:0000259" key="8">
    <source>
        <dbReference type="PROSITE" id="PS50850"/>
    </source>
</evidence>
<feature type="transmembrane region" description="Helical" evidence="7">
    <location>
        <begin position="281"/>
        <end position="299"/>
    </location>
</feature>
<sequence length="405" mass="43174">MSSYKASLLSVSFMTYMVMAGLLTQIGIVISPMSQYLDISITDAAAMFSYLTGGTLLGTFISMVVYSRFEIRHILRATYAIFLIVMAALVFLEVRNPFVVSFYLFVLGTCCGTGLSGGAVLISKVFDENKRASAFIATDCAFSASGFIFPSVATMIIAANMQWTNAYGLVGIIAALVFISTFVLQYPKGDLAENTRGEANASASGFNFKQIMTPRVILMGLALGIYLFAQSTFLTWSPSYLQQAFGLSSTDSGAAVRNYWGPSVFGLIAAAILVNKIPARVMLVTVSVIAIVVTFYLSMTHSPKVFLTATLGFGFLTSCVYKLGISVGSQQVKNSPAVLVTFLLTCGTLGSTISPALSAAMVARFGVASAMVMTALGFTAVCVCVVACLILEKVENSKSTKEIYL</sequence>
<name>A0A380AV44_9GAMM</name>
<feature type="transmembrane region" description="Helical" evidence="7">
    <location>
        <begin position="165"/>
        <end position="186"/>
    </location>
</feature>
<protein>
    <submittedName>
        <fullName evidence="9">Putative transporter</fullName>
    </submittedName>
</protein>
<dbReference type="Gene3D" id="1.20.1250.20">
    <property type="entry name" value="MFS general substrate transporter like domains"/>
    <property type="match status" value="2"/>
</dbReference>
<dbReference type="PANTHER" id="PTHR23514:SF3">
    <property type="entry name" value="BYPASS OF STOP CODON PROTEIN 6"/>
    <property type="match status" value="1"/>
</dbReference>
<evidence type="ECO:0000256" key="4">
    <source>
        <dbReference type="ARBA" id="ARBA00022692"/>
    </source>
</evidence>
<reference evidence="9 10" key="1">
    <citation type="submission" date="2018-06" db="EMBL/GenBank/DDBJ databases">
        <authorList>
            <consortium name="Pathogen Informatics"/>
            <person name="Doyle S."/>
        </authorList>
    </citation>
    <scope>NUCLEOTIDE SEQUENCE [LARGE SCALE GENOMIC DNA]</scope>
    <source>
        <strain evidence="9 10">NCTC11544</strain>
    </source>
</reference>